<dbReference type="AlphaFoldDB" id="A0AAV5A984"/>
<sequence>MSQWVPKGTENKRMIKTARQPFSVTSAVHIYDLFFFRIDVSLDQLIPDHVSYISFRSTMSSDSDYDSDDAENDSMCGADDNFNGEVTGGRSLGVEAYGRGAYEGRGMKWEIGQTIVVKFMDGTSSTHWRVEKIAKTWEEYANVIFKFVTK</sequence>
<reference evidence="1" key="1">
    <citation type="submission" date="2021-10" db="EMBL/GenBank/DDBJ databases">
        <title>De novo Genome Assembly of Clathrus columnatus (Basidiomycota, Fungi) Using Illumina and Nanopore Sequence Data.</title>
        <authorList>
            <person name="Ogiso-Tanaka E."/>
            <person name="Itagaki H."/>
            <person name="Hosoya T."/>
            <person name="Hosaka K."/>
        </authorList>
    </citation>
    <scope>NUCLEOTIDE SEQUENCE</scope>
    <source>
        <strain evidence="1">MO-923</strain>
    </source>
</reference>
<keyword evidence="2" id="KW-1185">Reference proteome</keyword>
<dbReference type="EMBL" id="BPWL01000005">
    <property type="protein sequence ID" value="GJJ10252.1"/>
    <property type="molecule type" value="Genomic_DNA"/>
</dbReference>
<proteinExistence type="predicted"/>
<organism evidence="1 2">
    <name type="scientific">Clathrus columnatus</name>
    <dbReference type="NCBI Taxonomy" id="1419009"/>
    <lineage>
        <taxon>Eukaryota</taxon>
        <taxon>Fungi</taxon>
        <taxon>Dikarya</taxon>
        <taxon>Basidiomycota</taxon>
        <taxon>Agaricomycotina</taxon>
        <taxon>Agaricomycetes</taxon>
        <taxon>Phallomycetidae</taxon>
        <taxon>Phallales</taxon>
        <taxon>Clathraceae</taxon>
        <taxon>Clathrus</taxon>
    </lineage>
</organism>
<accession>A0AAV5A984</accession>
<evidence type="ECO:0000313" key="1">
    <source>
        <dbReference type="EMBL" id="GJJ10252.1"/>
    </source>
</evidence>
<dbReference type="Proteomes" id="UP001050691">
    <property type="component" value="Unassembled WGS sequence"/>
</dbReference>
<gene>
    <name evidence="1" type="ORF">Clacol_004478</name>
</gene>
<name>A0AAV5A984_9AGAM</name>
<protein>
    <submittedName>
        <fullName evidence="1">Uncharacterized protein</fullName>
    </submittedName>
</protein>
<evidence type="ECO:0000313" key="2">
    <source>
        <dbReference type="Proteomes" id="UP001050691"/>
    </source>
</evidence>
<comment type="caution">
    <text evidence="1">The sequence shown here is derived from an EMBL/GenBank/DDBJ whole genome shotgun (WGS) entry which is preliminary data.</text>
</comment>